<comment type="caution">
    <text evidence="1">The sequence shown here is derived from an EMBL/GenBank/DDBJ whole genome shotgun (WGS) entry which is preliminary data.</text>
</comment>
<dbReference type="EMBL" id="BAAAMR010000083">
    <property type="protein sequence ID" value="GAA2159106.1"/>
    <property type="molecule type" value="Genomic_DNA"/>
</dbReference>
<dbReference type="Proteomes" id="UP001501020">
    <property type="component" value="Unassembled WGS sequence"/>
</dbReference>
<keyword evidence="2" id="KW-1185">Reference proteome</keyword>
<evidence type="ECO:0000313" key="2">
    <source>
        <dbReference type="Proteomes" id="UP001501020"/>
    </source>
</evidence>
<gene>
    <name evidence="1" type="ORF">GCM10009727_70600</name>
</gene>
<name>A0ABN3ABS0_9ACTN</name>
<reference evidence="1 2" key="1">
    <citation type="journal article" date="2019" name="Int. J. Syst. Evol. Microbiol.">
        <title>The Global Catalogue of Microorganisms (GCM) 10K type strain sequencing project: providing services to taxonomists for standard genome sequencing and annotation.</title>
        <authorList>
            <consortium name="The Broad Institute Genomics Platform"/>
            <consortium name="The Broad Institute Genome Sequencing Center for Infectious Disease"/>
            <person name="Wu L."/>
            <person name="Ma J."/>
        </authorList>
    </citation>
    <scope>NUCLEOTIDE SEQUENCE [LARGE SCALE GENOMIC DNA]</scope>
    <source>
        <strain evidence="1 2">JCM 13850</strain>
    </source>
</reference>
<protein>
    <submittedName>
        <fullName evidence="1">Uncharacterized protein</fullName>
    </submittedName>
</protein>
<accession>A0ABN3ABS0</accession>
<evidence type="ECO:0000313" key="1">
    <source>
        <dbReference type="EMBL" id="GAA2159106.1"/>
    </source>
</evidence>
<sequence length="56" mass="6150">MPGQIHRVFDGRAGYVEDAAAGWADHCVPHSSALAFLKTAEELLYPPPMTQSPQRK</sequence>
<proteinExistence type="predicted"/>
<organism evidence="1 2">
    <name type="scientific">Actinomadura napierensis</name>
    <dbReference type="NCBI Taxonomy" id="267854"/>
    <lineage>
        <taxon>Bacteria</taxon>
        <taxon>Bacillati</taxon>
        <taxon>Actinomycetota</taxon>
        <taxon>Actinomycetes</taxon>
        <taxon>Streptosporangiales</taxon>
        <taxon>Thermomonosporaceae</taxon>
        <taxon>Actinomadura</taxon>
    </lineage>
</organism>